<organism evidence="5 6">
    <name type="scientific">Bianquea renquensis</name>
    <dbReference type="NCBI Taxonomy" id="2763661"/>
    <lineage>
        <taxon>Bacteria</taxon>
        <taxon>Bacillati</taxon>
        <taxon>Bacillota</taxon>
        <taxon>Clostridia</taxon>
        <taxon>Eubacteriales</taxon>
        <taxon>Bianqueaceae</taxon>
        <taxon>Bianquea</taxon>
    </lineage>
</organism>
<dbReference type="PANTHER" id="PTHR38011">
    <property type="entry name" value="DIHYDROFOLATE REDUCTASE FAMILY PROTEIN (AFU_ORTHOLOGUE AFUA_8G06820)"/>
    <property type="match status" value="1"/>
</dbReference>
<comment type="caution">
    <text evidence="5">The sequence shown here is derived from an EMBL/GenBank/DDBJ whole genome shotgun (WGS) entry which is preliminary data.</text>
</comment>
<dbReference type="AlphaFoldDB" id="A0A926DX34"/>
<accession>A0A926DX34</accession>
<evidence type="ECO:0000256" key="3">
    <source>
        <dbReference type="ARBA" id="ARBA00023002"/>
    </source>
</evidence>
<name>A0A926DX34_9FIRM</name>
<evidence type="ECO:0000313" key="6">
    <source>
        <dbReference type="Proteomes" id="UP000657006"/>
    </source>
</evidence>
<evidence type="ECO:0000259" key="4">
    <source>
        <dbReference type="Pfam" id="PF01872"/>
    </source>
</evidence>
<evidence type="ECO:0000256" key="1">
    <source>
        <dbReference type="ARBA" id="ARBA00005104"/>
    </source>
</evidence>
<dbReference type="InterPro" id="IPR002734">
    <property type="entry name" value="RibDG_C"/>
</dbReference>
<dbReference type="RefSeq" id="WP_177718200.1">
    <property type="nucleotide sequence ID" value="NZ_JACRSQ010000059.1"/>
</dbReference>
<reference evidence="5" key="1">
    <citation type="submission" date="2020-08" db="EMBL/GenBank/DDBJ databases">
        <title>Genome public.</title>
        <authorList>
            <person name="Liu C."/>
            <person name="Sun Q."/>
        </authorList>
    </citation>
    <scope>NUCLEOTIDE SEQUENCE</scope>
    <source>
        <strain evidence="5">NSJ-32</strain>
    </source>
</reference>
<feature type="domain" description="Bacterial bifunctional deaminase-reductase C-terminal" evidence="4">
    <location>
        <begin position="116"/>
        <end position="225"/>
    </location>
</feature>
<gene>
    <name evidence="5" type="ORF">H8730_16980</name>
</gene>
<dbReference type="GO" id="GO:0008703">
    <property type="term" value="F:5-amino-6-(5-phosphoribosylamino)uracil reductase activity"/>
    <property type="evidence" value="ECO:0007669"/>
    <property type="project" value="InterPro"/>
</dbReference>
<dbReference type="PANTHER" id="PTHR38011:SF7">
    <property type="entry name" value="2,5-DIAMINO-6-RIBOSYLAMINO-4(3H)-PYRIMIDINONE 5'-PHOSPHATE REDUCTASE"/>
    <property type="match status" value="1"/>
</dbReference>
<sequence>MDRPYIICHIVSALDGKIAGAFAGTKAAQFTSEEYVRIRSAYQAEAWLYGTTTTKEFTHYTKPVLEPICRDVPEGDYIAETTLKFFYVSLDTAGEIGWESGTFQKSGRPDAHVIEILTEKTPSAYRAYLRRRGVSYLIAGDDSLDCKVAVEKLKRLFRIDTILICGGGTVNWTFIQQGVVDELSLLLAPAADGDPSTPTVFEKSEFLTSTAPVEFSLKNVEQLQNSGVRLTYLVK</sequence>
<dbReference type="EMBL" id="JACRSQ010000059">
    <property type="protein sequence ID" value="MBC8545229.1"/>
    <property type="molecule type" value="Genomic_DNA"/>
</dbReference>
<protein>
    <submittedName>
        <fullName evidence="5">RibD family protein</fullName>
    </submittedName>
</protein>
<keyword evidence="2" id="KW-0521">NADP</keyword>
<dbReference type="InterPro" id="IPR024072">
    <property type="entry name" value="DHFR-like_dom_sf"/>
</dbReference>
<evidence type="ECO:0000313" key="5">
    <source>
        <dbReference type="EMBL" id="MBC8545229.1"/>
    </source>
</evidence>
<dbReference type="Proteomes" id="UP000657006">
    <property type="component" value="Unassembled WGS sequence"/>
</dbReference>
<dbReference type="Pfam" id="PF01872">
    <property type="entry name" value="RibD_C"/>
    <property type="match status" value="1"/>
</dbReference>
<dbReference type="InterPro" id="IPR050765">
    <property type="entry name" value="Riboflavin_Biosynth_HTPR"/>
</dbReference>
<evidence type="ECO:0000256" key="2">
    <source>
        <dbReference type="ARBA" id="ARBA00022857"/>
    </source>
</evidence>
<keyword evidence="3" id="KW-0560">Oxidoreductase</keyword>
<proteinExistence type="predicted"/>
<dbReference type="Gene3D" id="3.40.430.10">
    <property type="entry name" value="Dihydrofolate Reductase, subunit A"/>
    <property type="match status" value="1"/>
</dbReference>
<dbReference type="GO" id="GO:0009231">
    <property type="term" value="P:riboflavin biosynthetic process"/>
    <property type="evidence" value="ECO:0007669"/>
    <property type="project" value="InterPro"/>
</dbReference>
<comment type="pathway">
    <text evidence="1">Cofactor biosynthesis; riboflavin biosynthesis.</text>
</comment>
<dbReference type="SUPFAM" id="SSF53597">
    <property type="entry name" value="Dihydrofolate reductase-like"/>
    <property type="match status" value="1"/>
</dbReference>
<keyword evidence="6" id="KW-1185">Reference proteome</keyword>